<dbReference type="GO" id="GO:0006310">
    <property type="term" value="P:DNA recombination"/>
    <property type="evidence" value="ECO:0007669"/>
    <property type="project" value="UniProtKB-KW"/>
</dbReference>
<dbReference type="InterPro" id="IPR011010">
    <property type="entry name" value="DNA_brk_join_enz"/>
</dbReference>
<dbReference type="EMBL" id="JAEQMG010000041">
    <property type="protein sequence ID" value="MBK6087870.1"/>
    <property type="molecule type" value="Genomic_DNA"/>
</dbReference>
<organism evidence="7 8">
    <name type="scientific">Ruminococcus difficilis</name>
    <dbReference type="NCBI Taxonomy" id="2763069"/>
    <lineage>
        <taxon>Bacteria</taxon>
        <taxon>Bacillati</taxon>
        <taxon>Bacillota</taxon>
        <taxon>Clostridia</taxon>
        <taxon>Eubacteriales</taxon>
        <taxon>Oscillospiraceae</taxon>
        <taxon>Ruminococcus</taxon>
    </lineage>
</organism>
<dbReference type="PROSITE" id="PS51898">
    <property type="entry name" value="TYR_RECOMBINASE"/>
    <property type="match status" value="1"/>
</dbReference>
<evidence type="ECO:0000256" key="3">
    <source>
        <dbReference type="ARBA" id="ARBA00023172"/>
    </source>
</evidence>
<keyword evidence="8" id="KW-1185">Reference proteome</keyword>
<evidence type="ECO:0000259" key="5">
    <source>
        <dbReference type="PROSITE" id="PS51898"/>
    </source>
</evidence>
<reference evidence="7" key="1">
    <citation type="submission" date="2021-01" db="EMBL/GenBank/DDBJ databases">
        <title>Genome public.</title>
        <authorList>
            <person name="Liu C."/>
            <person name="Sun Q."/>
        </authorList>
    </citation>
    <scope>NUCLEOTIDE SEQUENCE</scope>
    <source>
        <strain evidence="7">M6</strain>
    </source>
</reference>
<comment type="similarity">
    <text evidence="1">Belongs to the 'phage' integrase family.</text>
</comment>
<dbReference type="InterPro" id="IPR002104">
    <property type="entry name" value="Integrase_catalytic"/>
</dbReference>
<dbReference type="PANTHER" id="PTHR30349">
    <property type="entry name" value="PHAGE INTEGRASE-RELATED"/>
    <property type="match status" value="1"/>
</dbReference>
<feature type="domain" description="Core-binding (CB)" evidence="6">
    <location>
        <begin position="73"/>
        <end position="163"/>
    </location>
</feature>
<comment type="caution">
    <text evidence="7">The sequence shown here is derived from an EMBL/GenBank/DDBJ whole genome shotgun (WGS) entry which is preliminary data.</text>
</comment>
<dbReference type="AlphaFoldDB" id="A0A934TYV3"/>
<dbReference type="InterPro" id="IPR044068">
    <property type="entry name" value="CB"/>
</dbReference>
<dbReference type="Gene3D" id="1.10.443.10">
    <property type="entry name" value="Intergrase catalytic core"/>
    <property type="match status" value="1"/>
</dbReference>
<protein>
    <submittedName>
        <fullName evidence="7">Site-specific integrase</fullName>
    </submittedName>
</protein>
<evidence type="ECO:0000313" key="7">
    <source>
        <dbReference type="EMBL" id="MBK6087870.1"/>
    </source>
</evidence>
<name>A0A934TYV3_9FIRM</name>
<dbReference type="Pfam" id="PF00589">
    <property type="entry name" value="Phage_integrase"/>
    <property type="match status" value="1"/>
</dbReference>
<dbReference type="SUPFAM" id="SSF56349">
    <property type="entry name" value="DNA breaking-rejoining enzymes"/>
    <property type="match status" value="1"/>
</dbReference>
<gene>
    <name evidence="7" type="ORF">JKK62_04260</name>
</gene>
<dbReference type="PROSITE" id="PS51900">
    <property type="entry name" value="CB"/>
    <property type="match status" value="1"/>
</dbReference>
<evidence type="ECO:0000313" key="8">
    <source>
        <dbReference type="Proteomes" id="UP000633365"/>
    </source>
</evidence>
<evidence type="ECO:0000256" key="1">
    <source>
        <dbReference type="ARBA" id="ARBA00008857"/>
    </source>
</evidence>
<dbReference type="RefSeq" id="WP_186833358.1">
    <property type="nucleotide sequence ID" value="NZ_JAEQMG010000041.1"/>
</dbReference>
<feature type="domain" description="Tyr recombinase" evidence="5">
    <location>
        <begin position="185"/>
        <end position="389"/>
    </location>
</feature>
<accession>A0A934TYV3</accession>
<keyword evidence="3" id="KW-0233">DNA recombination</keyword>
<dbReference type="InterPro" id="IPR050090">
    <property type="entry name" value="Tyrosine_recombinase_XerCD"/>
</dbReference>
<dbReference type="PANTHER" id="PTHR30349:SF64">
    <property type="entry name" value="PROPHAGE INTEGRASE INTD-RELATED"/>
    <property type="match status" value="1"/>
</dbReference>
<evidence type="ECO:0000256" key="2">
    <source>
        <dbReference type="ARBA" id="ARBA00023125"/>
    </source>
</evidence>
<dbReference type="InterPro" id="IPR010998">
    <property type="entry name" value="Integrase_recombinase_N"/>
</dbReference>
<proteinExistence type="inferred from homology"/>
<dbReference type="CDD" id="cd01189">
    <property type="entry name" value="INT_ICEBs1_C_like"/>
    <property type="match status" value="1"/>
</dbReference>
<keyword evidence="2 4" id="KW-0238">DNA-binding</keyword>
<dbReference type="Proteomes" id="UP000633365">
    <property type="component" value="Unassembled WGS sequence"/>
</dbReference>
<dbReference type="GO" id="GO:0003677">
    <property type="term" value="F:DNA binding"/>
    <property type="evidence" value="ECO:0007669"/>
    <property type="project" value="UniProtKB-UniRule"/>
</dbReference>
<evidence type="ECO:0000259" key="6">
    <source>
        <dbReference type="PROSITE" id="PS51900"/>
    </source>
</evidence>
<dbReference type="GO" id="GO:0015074">
    <property type="term" value="P:DNA integration"/>
    <property type="evidence" value="ECO:0007669"/>
    <property type="project" value="InterPro"/>
</dbReference>
<sequence>MASMKKHIKKNGEISYRIRVLAGTRPDGTQDVRSCTWVAPRGMSEAKADKEAERQKAKFEDDVYNGRIAEMHPKFSDMMSEYIKHLEKLNKHSEGTIDTYCGYQERINDSIGDMRVDKIEIKHVQQLIYDLADGNKKKGFKPLGEKTVKNYRSFVKRVLDYSYRTINLARINPAPYAEIIGKPSQEREGYSIYEVKTILNAISESSLATKYKLFIVIAVFCGLRIGEVAGIRYSHIDGNTVNIEKQLRNTKKRGKQELRTKSPNSVRTIVLPGIANELLEQLKKEQKIEKVVLGEAWKDDDFVFHNNRGDKIHPDYPRKVLSKFCKDNGLPYKALHSFRHTFCSELVENEKASEISIKDISKAAGHGDTAITERCYVHRNKKPVSKAFEVYERILVS</sequence>
<dbReference type="Gene3D" id="1.10.150.130">
    <property type="match status" value="1"/>
</dbReference>
<dbReference type="InterPro" id="IPR013762">
    <property type="entry name" value="Integrase-like_cat_sf"/>
</dbReference>
<evidence type="ECO:0000256" key="4">
    <source>
        <dbReference type="PROSITE-ProRule" id="PRU01248"/>
    </source>
</evidence>